<name>A0A183DY10_9BILA</name>
<keyword evidence="1" id="KW-0812">Transmembrane</keyword>
<accession>A0A183DY10</accession>
<keyword evidence="1" id="KW-0472">Membrane</keyword>
<dbReference type="WBParaSite" id="GPUH_0001361601-mRNA-1">
    <property type="protein sequence ID" value="GPUH_0001361601-mRNA-1"/>
    <property type="gene ID" value="GPUH_0001361601"/>
</dbReference>
<sequence>LPDLGEQWNQKLTEAIERRPLCRDRSDRATAQQMIRVVRIYFPNNSFSTLYDYDVTNSLMIFLSERRIDRLQKIYRVSFAATTLLLMTWSLLNARYL</sequence>
<feature type="transmembrane region" description="Helical" evidence="1">
    <location>
        <begin position="74"/>
        <end position="92"/>
    </location>
</feature>
<dbReference type="AlphaFoldDB" id="A0A183DY10"/>
<protein>
    <submittedName>
        <fullName evidence="2">Gustatory receptor</fullName>
    </submittedName>
</protein>
<proteinExistence type="predicted"/>
<evidence type="ECO:0000313" key="2">
    <source>
        <dbReference type="WBParaSite" id="GPUH_0001361601-mRNA-1"/>
    </source>
</evidence>
<keyword evidence="1" id="KW-1133">Transmembrane helix</keyword>
<organism evidence="2">
    <name type="scientific">Gongylonema pulchrum</name>
    <dbReference type="NCBI Taxonomy" id="637853"/>
    <lineage>
        <taxon>Eukaryota</taxon>
        <taxon>Metazoa</taxon>
        <taxon>Ecdysozoa</taxon>
        <taxon>Nematoda</taxon>
        <taxon>Chromadorea</taxon>
        <taxon>Rhabditida</taxon>
        <taxon>Spirurina</taxon>
        <taxon>Spiruromorpha</taxon>
        <taxon>Spiruroidea</taxon>
        <taxon>Gongylonematidae</taxon>
        <taxon>Gongylonema</taxon>
    </lineage>
</organism>
<evidence type="ECO:0000256" key="1">
    <source>
        <dbReference type="SAM" id="Phobius"/>
    </source>
</evidence>
<reference evidence="2" key="1">
    <citation type="submission" date="2016-06" db="UniProtKB">
        <authorList>
            <consortium name="WormBaseParasite"/>
        </authorList>
    </citation>
    <scope>IDENTIFICATION</scope>
</reference>